<evidence type="ECO:0000256" key="1">
    <source>
        <dbReference type="ARBA" id="ARBA00004167"/>
    </source>
</evidence>
<dbReference type="Gene3D" id="2.40.128.260">
    <property type="entry name" value="Type IV secretion system, VirB10/TraB/TrbI"/>
    <property type="match status" value="1"/>
</dbReference>
<accession>A0A178ILF1</accession>
<sequence length="367" mass="39262">MIKRIIRFIKTPLGSVVSVIVFVVIGALLIHGENRGERPIAAAAPPVPPMERHTITRDGQPLKVPAPLTPVNSSARANLQSGDKNISEAVSRPRAARQENHPDAGNRKGPPVLPISLLAANSGIPSSVPLSPNYAPYGRLIPCETIITLESSKTDTPIIGLVTEDVWHDGRLIIPAGAEVHGRASQDRARERIAASGQWVIVWRDRTTDNGLELTLNGIALDRERDEVLDEYGLRDGSAGLVGQIIKTDDWQDIKLFASTFLAGMAGGFMEMQDQSTALGVTTQIPRATAKNAALAGTADVLNAYAAQISKMIAEEGFYIRVPAGKQFYLYVTQTLDKAGAARGGNGGAKLWQKTEDTPSSSAGIPR</sequence>
<evidence type="ECO:0000256" key="6">
    <source>
        <dbReference type="SAM" id="MobiDB-lite"/>
    </source>
</evidence>
<keyword evidence="9" id="KW-1185">Reference proteome</keyword>
<dbReference type="Pfam" id="PF03743">
    <property type="entry name" value="TrbI"/>
    <property type="match status" value="1"/>
</dbReference>
<feature type="compositionally biased region" description="Polar residues" evidence="6">
    <location>
        <begin position="358"/>
        <end position="367"/>
    </location>
</feature>
<protein>
    <recommendedName>
        <fullName evidence="10">TrbI/VirB10 family protein</fullName>
    </recommendedName>
</protein>
<comment type="similarity">
    <text evidence="2">Belongs to the TrbI/VirB10 family.</text>
</comment>
<evidence type="ECO:0000256" key="7">
    <source>
        <dbReference type="SAM" id="Phobius"/>
    </source>
</evidence>
<dbReference type="InterPro" id="IPR005498">
    <property type="entry name" value="T4SS_VirB10/TraB/TrbI"/>
</dbReference>
<feature type="compositionally biased region" description="Basic and acidic residues" evidence="6">
    <location>
        <begin position="96"/>
        <end position="106"/>
    </location>
</feature>
<evidence type="ECO:0000256" key="4">
    <source>
        <dbReference type="ARBA" id="ARBA00022989"/>
    </source>
</evidence>
<comment type="caution">
    <text evidence="8">The sequence shown here is derived from an EMBL/GenBank/DDBJ whole genome shotgun (WGS) entry which is preliminary data.</text>
</comment>
<name>A0A178ILF1_9BACT</name>
<proteinExistence type="inferred from homology"/>
<feature type="region of interest" description="Disordered" evidence="6">
    <location>
        <begin position="39"/>
        <end position="111"/>
    </location>
</feature>
<evidence type="ECO:0008006" key="10">
    <source>
        <dbReference type="Google" id="ProtNLM"/>
    </source>
</evidence>
<dbReference type="GO" id="GO:0016020">
    <property type="term" value="C:membrane"/>
    <property type="evidence" value="ECO:0007669"/>
    <property type="project" value="UniProtKB-SubCell"/>
</dbReference>
<dbReference type="EMBL" id="LRRQ01000075">
    <property type="protein sequence ID" value="OAM90019.1"/>
    <property type="molecule type" value="Genomic_DNA"/>
</dbReference>
<evidence type="ECO:0000256" key="2">
    <source>
        <dbReference type="ARBA" id="ARBA00010265"/>
    </source>
</evidence>
<feature type="compositionally biased region" description="Polar residues" evidence="6">
    <location>
        <begin position="70"/>
        <end position="84"/>
    </location>
</feature>
<evidence type="ECO:0000313" key="8">
    <source>
        <dbReference type="EMBL" id="OAM90019.1"/>
    </source>
</evidence>
<keyword evidence="4 7" id="KW-1133">Transmembrane helix</keyword>
<dbReference type="STRING" id="1184151.AW736_09510"/>
<evidence type="ECO:0000256" key="3">
    <source>
        <dbReference type="ARBA" id="ARBA00022692"/>
    </source>
</evidence>
<dbReference type="Proteomes" id="UP000078486">
    <property type="component" value="Unassembled WGS sequence"/>
</dbReference>
<evidence type="ECO:0000256" key="5">
    <source>
        <dbReference type="ARBA" id="ARBA00023136"/>
    </source>
</evidence>
<dbReference type="RefSeq" id="WP_068770056.1">
    <property type="nucleotide sequence ID" value="NZ_CP109796.1"/>
</dbReference>
<reference evidence="8 9" key="1">
    <citation type="submission" date="2016-01" db="EMBL/GenBank/DDBJ databases">
        <title>High potential of lignocellulose degradation of a new Verrucomicrobia species.</title>
        <authorList>
            <person name="Wang Y."/>
            <person name="Shi Y."/>
            <person name="Qiu Z."/>
            <person name="Liu S."/>
            <person name="Yang H."/>
        </authorList>
    </citation>
    <scope>NUCLEOTIDE SEQUENCE [LARGE SCALE GENOMIC DNA]</scope>
    <source>
        <strain evidence="8 9">TSB47</strain>
    </source>
</reference>
<feature type="transmembrane region" description="Helical" evidence="7">
    <location>
        <begin position="12"/>
        <end position="30"/>
    </location>
</feature>
<keyword evidence="3 7" id="KW-0812">Transmembrane</keyword>
<evidence type="ECO:0000313" key="9">
    <source>
        <dbReference type="Proteomes" id="UP000078486"/>
    </source>
</evidence>
<keyword evidence="5 7" id="KW-0472">Membrane</keyword>
<feature type="region of interest" description="Disordered" evidence="6">
    <location>
        <begin position="343"/>
        <end position="367"/>
    </location>
</feature>
<gene>
    <name evidence="8" type="ORF">AW736_09510</name>
</gene>
<dbReference type="AlphaFoldDB" id="A0A178ILF1"/>
<organism evidence="8 9">
    <name type="scientific">Termitidicoccus mucosus</name>
    <dbReference type="NCBI Taxonomy" id="1184151"/>
    <lineage>
        <taxon>Bacteria</taxon>
        <taxon>Pseudomonadati</taxon>
        <taxon>Verrucomicrobiota</taxon>
        <taxon>Opitutia</taxon>
        <taxon>Opitutales</taxon>
        <taxon>Opitutaceae</taxon>
        <taxon>Termitidicoccus</taxon>
    </lineage>
</organism>
<comment type="subcellular location">
    <subcellularLocation>
        <location evidence="1">Membrane</location>
        <topology evidence="1">Single-pass membrane protein</topology>
    </subcellularLocation>
</comment>
<dbReference type="InterPro" id="IPR042217">
    <property type="entry name" value="T4SS_VirB10/TrbI"/>
</dbReference>
<dbReference type="OrthoDB" id="187628at2"/>